<dbReference type="Proteomes" id="UP000603352">
    <property type="component" value="Unassembled WGS sequence"/>
</dbReference>
<evidence type="ECO:0000313" key="8">
    <source>
        <dbReference type="Proteomes" id="UP000603352"/>
    </source>
</evidence>
<dbReference type="InterPro" id="IPR036661">
    <property type="entry name" value="Luciferase-like_sf"/>
</dbReference>
<dbReference type="SUPFAM" id="SSF51679">
    <property type="entry name" value="Bacterial luciferase-like"/>
    <property type="match status" value="1"/>
</dbReference>
<evidence type="ECO:0000256" key="1">
    <source>
        <dbReference type="ARBA" id="ARBA00022630"/>
    </source>
</evidence>
<evidence type="ECO:0000256" key="2">
    <source>
        <dbReference type="ARBA" id="ARBA00022643"/>
    </source>
</evidence>
<comment type="caution">
    <text evidence="7">The sequence shown here is derived from an EMBL/GenBank/DDBJ whole genome shotgun (WGS) entry which is preliminary data.</text>
</comment>
<dbReference type="InterPro" id="IPR011251">
    <property type="entry name" value="Luciferase-like_dom"/>
</dbReference>
<dbReference type="Gene3D" id="3.20.20.30">
    <property type="entry name" value="Luciferase-like domain"/>
    <property type="match status" value="1"/>
</dbReference>
<evidence type="ECO:0000256" key="4">
    <source>
        <dbReference type="ARBA" id="ARBA00023033"/>
    </source>
</evidence>
<dbReference type="Pfam" id="PF00296">
    <property type="entry name" value="Bac_luciferase"/>
    <property type="match status" value="1"/>
</dbReference>
<dbReference type="EMBL" id="BMDZ01000074">
    <property type="protein sequence ID" value="GGB57854.1"/>
    <property type="molecule type" value="Genomic_DNA"/>
</dbReference>
<gene>
    <name evidence="7" type="ORF">GCM10011505_43430</name>
</gene>
<evidence type="ECO:0000313" key="7">
    <source>
        <dbReference type="EMBL" id="GGB57854.1"/>
    </source>
</evidence>
<dbReference type="PANTHER" id="PTHR30011">
    <property type="entry name" value="ALKANESULFONATE MONOOXYGENASE-RELATED"/>
    <property type="match status" value="1"/>
</dbReference>
<evidence type="ECO:0000256" key="5">
    <source>
        <dbReference type="ARBA" id="ARBA00033748"/>
    </source>
</evidence>
<comment type="similarity">
    <text evidence="5">Belongs to the NtaA/SnaA/DszA monooxygenase family.</text>
</comment>
<organism evidence="7 8">
    <name type="scientific">Tistrella bauzanensis</name>
    <dbReference type="NCBI Taxonomy" id="657419"/>
    <lineage>
        <taxon>Bacteria</taxon>
        <taxon>Pseudomonadati</taxon>
        <taxon>Pseudomonadota</taxon>
        <taxon>Alphaproteobacteria</taxon>
        <taxon>Geminicoccales</taxon>
        <taxon>Geminicoccaceae</taxon>
        <taxon>Tistrella</taxon>
    </lineage>
</organism>
<keyword evidence="3" id="KW-0560">Oxidoreductase</keyword>
<sequence length="461" mass="50570">MPATHNDAAPAKEIFVNAFYSASPSQSWPGLWSHPQAHDLDYNRLDYWVNLARICEDGLIDGIFLADILAVHDVYQGSSDATLKSGCFCPTNDPMLLIPAMAAVTEHLTFGVTGNTTFEPPYLLARRLSTLDHLTEGRLAWNVVTGTAASAARALGKTDLPPHDERYDIADEFMEVVYKLWETSWDSDAAVRDKESHIFADPSRVRPVRHAGRYFQCEGIHLSEPSPQRTPFIFSAGASGRGMRFAGRHAESAFISANSIPYARHLTDSLRRQAEACGRNGQDLKVFNAVTVIVAETDVLAQEIMAETGRYSSADGNLAFLSGITGIDLSHYAPDEPIRHVESQAIQSIVEQMTRNSEGRVYTVADLAKFGPLRGPELFFCGSAHTVCDQIETFVAQTGIDGLNLVRTVEPAGIRSFCDLVVPELQNRGLFKTAYRPGTMRQKMFPGRTPGVLASHPAAQV</sequence>
<reference evidence="8" key="1">
    <citation type="journal article" date="2019" name="Int. J. Syst. Evol. Microbiol.">
        <title>The Global Catalogue of Microorganisms (GCM) 10K type strain sequencing project: providing services to taxonomists for standard genome sequencing and annotation.</title>
        <authorList>
            <consortium name="The Broad Institute Genomics Platform"/>
            <consortium name="The Broad Institute Genome Sequencing Center for Infectious Disease"/>
            <person name="Wu L."/>
            <person name="Ma J."/>
        </authorList>
    </citation>
    <scope>NUCLEOTIDE SEQUENCE [LARGE SCALE GENOMIC DNA]</scope>
    <source>
        <strain evidence="8">CGMCC 1.10188</strain>
    </source>
</reference>
<dbReference type="InterPro" id="IPR051260">
    <property type="entry name" value="Diverse_substr_monoxygenases"/>
</dbReference>
<dbReference type="PIRSF" id="PIRSF000337">
    <property type="entry name" value="NTA_MOA"/>
    <property type="match status" value="1"/>
</dbReference>
<feature type="domain" description="Luciferase-like" evidence="6">
    <location>
        <begin position="36"/>
        <end position="401"/>
    </location>
</feature>
<evidence type="ECO:0000259" key="6">
    <source>
        <dbReference type="Pfam" id="PF00296"/>
    </source>
</evidence>
<name>A0ABQ1J3N5_9PROT</name>
<proteinExistence type="inferred from homology"/>
<keyword evidence="2" id="KW-0288">FMN</keyword>
<keyword evidence="4" id="KW-0503">Monooxygenase</keyword>
<keyword evidence="1" id="KW-0285">Flavoprotein</keyword>
<accession>A0ABQ1J3N5</accession>
<dbReference type="NCBIfam" id="TIGR03860">
    <property type="entry name" value="FMN_nitrolo"/>
    <property type="match status" value="1"/>
</dbReference>
<dbReference type="InterPro" id="IPR016215">
    <property type="entry name" value="NTA_MOA"/>
</dbReference>
<keyword evidence="8" id="KW-1185">Reference proteome</keyword>
<dbReference type="PANTHER" id="PTHR30011:SF16">
    <property type="entry name" value="C2H2 FINGER DOMAIN TRANSCRIPTION FACTOR (EUROFUNG)-RELATED"/>
    <property type="match status" value="1"/>
</dbReference>
<evidence type="ECO:0000256" key="3">
    <source>
        <dbReference type="ARBA" id="ARBA00023002"/>
    </source>
</evidence>
<protein>
    <submittedName>
        <fullName evidence="7">N5,N10-methylene tetrahydromethanopterin reductase</fullName>
    </submittedName>
</protein>